<dbReference type="PANTHER" id="PTHR11177">
    <property type="entry name" value="CHITINASE"/>
    <property type="match status" value="1"/>
</dbReference>
<dbReference type="SUPFAM" id="SSF54556">
    <property type="entry name" value="Chitinase insertion domain"/>
    <property type="match status" value="1"/>
</dbReference>
<dbReference type="SUPFAM" id="SSF51445">
    <property type="entry name" value="(Trans)glycosidases"/>
    <property type="match status" value="1"/>
</dbReference>
<evidence type="ECO:0000313" key="12">
    <source>
        <dbReference type="Proteomes" id="UP000053424"/>
    </source>
</evidence>
<evidence type="ECO:0000256" key="4">
    <source>
        <dbReference type="ARBA" id="ARBA00023277"/>
    </source>
</evidence>
<sequence>MFPSLLPLSLLATAVCALETALQARAEPLLNSITRSNSTISAAWYTGWHARDFPLSQVSWSKYTHLTYAFAITTPDVNTLALDISDEQLLPQFVSLARQHQVKSSVSIGGWTGSRWFSQNVITPQNRTAFVNTVTNLAKKYTLDGIDFDWEFPGIQGIGCNEVDPQDTNNFLTFLQELRTTTTGKKLILSAAVSDTPWVDATGSPSMNVSEFSNVLDYIAIMNYDVRSNPVVGAGPASPLDDSCAPVGARFGSAMSAVQTWSAAGMPVNKIVLGVPAYGHSFVLTSNPDSSSGSTTNATLSAYPQYNPSLEKRGDSWDGDGGLDVCGVMQGPGGVFTYWGLKEQGFLEQDGSVADGIKYRFDNCSQTPYLYNISTGIYVSYENDLSYAIKGGFIHSAGLKGFAIWEAGGDSNDTLLNSILNATQYGGPLTSKTQPINATSSSPSTSLVLEGARSMWRYFPVALLALRPWLA</sequence>
<evidence type="ECO:0000256" key="2">
    <source>
        <dbReference type="ARBA" id="ARBA00022801"/>
    </source>
</evidence>
<dbReference type="PROSITE" id="PS01095">
    <property type="entry name" value="GH18_1"/>
    <property type="match status" value="1"/>
</dbReference>
<dbReference type="AlphaFoldDB" id="A0A0C3C924"/>
<dbReference type="InterPro" id="IPR001579">
    <property type="entry name" value="Glyco_hydro_18_chit_AS"/>
</dbReference>
<dbReference type="STRING" id="686832.A0A0C3C924"/>
<evidence type="ECO:0000256" key="7">
    <source>
        <dbReference type="RuleBase" id="RU000489"/>
    </source>
</evidence>
<evidence type="ECO:0000313" key="11">
    <source>
        <dbReference type="EMBL" id="KIM45355.1"/>
    </source>
</evidence>
<evidence type="ECO:0000256" key="9">
    <source>
        <dbReference type="SAM" id="SignalP"/>
    </source>
</evidence>
<keyword evidence="9" id="KW-0732">Signal</keyword>
<dbReference type="InterPro" id="IPR011583">
    <property type="entry name" value="Chitinase_II/V-like_cat"/>
</dbReference>
<gene>
    <name evidence="11" type="ORF">M413DRAFT_442028</name>
</gene>
<dbReference type="InterPro" id="IPR050314">
    <property type="entry name" value="Glycosyl_Hydrlase_18"/>
</dbReference>
<accession>A0A0C3C924</accession>
<dbReference type="Pfam" id="PF00704">
    <property type="entry name" value="Glyco_hydro_18"/>
    <property type="match status" value="1"/>
</dbReference>
<keyword evidence="12" id="KW-1185">Reference proteome</keyword>
<dbReference type="EMBL" id="KN831772">
    <property type="protein sequence ID" value="KIM45355.1"/>
    <property type="molecule type" value="Genomic_DNA"/>
</dbReference>
<dbReference type="Gene3D" id="3.20.20.80">
    <property type="entry name" value="Glycosidases"/>
    <property type="match status" value="1"/>
</dbReference>
<dbReference type="InterPro" id="IPR017853">
    <property type="entry name" value="GH"/>
</dbReference>
<dbReference type="OrthoDB" id="73875at2759"/>
<keyword evidence="2 7" id="KW-0378">Hydrolase</keyword>
<evidence type="ECO:0000256" key="3">
    <source>
        <dbReference type="ARBA" id="ARBA00023024"/>
    </source>
</evidence>
<evidence type="ECO:0000256" key="6">
    <source>
        <dbReference type="ARBA" id="ARBA00023326"/>
    </source>
</evidence>
<evidence type="ECO:0000256" key="5">
    <source>
        <dbReference type="ARBA" id="ARBA00023295"/>
    </source>
</evidence>
<proteinExistence type="inferred from homology"/>
<comment type="catalytic activity">
    <reaction evidence="1">
        <text>Random endo-hydrolysis of N-acetyl-beta-D-glucosaminide (1-&gt;4)-beta-linkages in chitin and chitodextrins.</text>
        <dbReference type="EC" id="3.2.1.14"/>
    </reaction>
</comment>
<reference evidence="12" key="2">
    <citation type="submission" date="2015-01" db="EMBL/GenBank/DDBJ databases">
        <title>Evolutionary Origins and Diversification of the Mycorrhizal Mutualists.</title>
        <authorList>
            <consortium name="DOE Joint Genome Institute"/>
            <consortium name="Mycorrhizal Genomics Consortium"/>
            <person name="Kohler A."/>
            <person name="Kuo A."/>
            <person name="Nagy L.G."/>
            <person name="Floudas D."/>
            <person name="Copeland A."/>
            <person name="Barry K.W."/>
            <person name="Cichocki N."/>
            <person name="Veneault-Fourrey C."/>
            <person name="LaButti K."/>
            <person name="Lindquist E.A."/>
            <person name="Lipzen A."/>
            <person name="Lundell T."/>
            <person name="Morin E."/>
            <person name="Murat C."/>
            <person name="Riley R."/>
            <person name="Ohm R."/>
            <person name="Sun H."/>
            <person name="Tunlid A."/>
            <person name="Henrissat B."/>
            <person name="Grigoriev I.V."/>
            <person name="Hibbett D.S."/>
            <person name="Martin F."/>
        </authorList>
    </citation>
    <scope>NUCLEOTIDE SEQUENCE [LARGE SCALE GENOMIC DNA]</scope>
    <source>
        <strain evidence="12">h7</strain>
    </source>
</reference>
<dbReference type="SMART" id="SM00636">
    <property type="entry name" value="Glyco_18"/>
    <property type="match status" value="1"/>
</dbReference>
<dbReference type="GO" id="GO:0008843">
    <property type="term" value="F:endochitinase activity"/>
    <property type="evidence" value="ECO:0007669"/>
    <property type="project" value="UniProtKB-EC"/>
</dbReference>
<dbReference type="PROSITE" id="PS51910">
    <property type="entry name" value="GH18_2"/>
    <property type="match status" value="1"/>
</dbReference>
<feature type="signal peptide" evidence="9">
    <location>
        <begin position="1"/>
        <end position="26"/>
    </location>
</feature>
<dbReference type="GO" id="GO:0006032">
    <property type="term" value="P:chitin catabolic process"/>
    <property type="evidence" value="ECO:0007669"/>
    <property type="project" value="UniProtKB-KW"/>
</dbReference>
<dbReference type="InterPro" id="IPR029070">
    <property type="entry name" value="Chitinase_insertion_sf"/>
</dbReference>
<keyword evidence="3" id="KW-0146">Chitin degradation</keyword>
<dbReference type="HOGENOM" id="CLU_002833_6_3_1"/>
<organism evidence="11 12">
    <name type="scientific">Hebeloma cylindrosporum</name>
    <dbReference type="NCBI Taxonomy" id="76867"/>
    <lineage>
        <taxon>Eukaryota</taxon>
        <taxon>Fungi</taxon>
        <taxon>Dikarya</taxon>
        <taxon>Basidiomycota</taxon>
        <taxon>Agaricomycotina</taxon>
        <taxon>Agaricomycetes</taxon>
        <taxon>Agaricomycetidae</taxon>
        <taxon>Agaricales</taxon>
        <taxon>Agaricineae</taxon>
        <taxon>Hymenogastraceae</taxon>
        <taxon>Hebeloma</taxon>
    </lineage>
</organism>
<reference evidence="11 12" key="1">
    <citation type="submission" date="2014-04" db="EMBL/GenBank/DDBJ databases">
        <authorList>
            <consortium name="DOE Joint Genome Institute"/>
            <person name="Kuo A."/>
            <person name="Gay G."/>
            <person name="Dore J."/>
            <person name="Kohler A."/>
            <person name="Nagy L.G."/>
            <person name="Floudas D."/>
            <person name="Copeland A."/>
            <person name="Barry K.W."/>
            <person name="Cichocki N."/>
            <person name="Veneault-Fourrey C."/>
            <person name="LaButti K."/>
            <person name="Lindquist E.A."/>
            <person name="Lipzen A."/>
            <person name="Lundell T."/>
            <person name="Morin E."/>
            <person name="Murat C."/>
            <person name="Sun H."/>
            <person name="Tunlid A."/>
            <person name="Henrissat B."/>
            <person name="Grigoriev I.V."/>
            <person name="Hibbett D.S."/>
            <person name="Martin F."/>
            <person name="Nordberg H.P."/>
            <person name="Cantor M.N."/>
            <person name="Hua S.X."/>
        </authorList>
    </citation>
    <scope>NUCLEOTIDE SEQUENCE [LARGE SCALE GENOMIC DNA]</scope>
    <source>
        <strain evidence="12">h7</strain>
    </source>
</reference>
<dbReference type="InterPro" id="IPR001223">
    <property type="entry name" value="Glyco_hydro18_cat"/>
</dbReference>
<dbReference type="Gene3D" id="3.10.50.10">
    <property type="match status" value="1"/>
</dbReference>
<protein>
    <submittedName>
        <fullName evidence="11">Glycoside hydrolase family 18 protein</fullName>
    </submittedName>
</protein>
<feature type="domain" description="GH18" evidence="10">
    <location>
        <begin position="39"/>
        <end position="426"/>
    </location>
</feature>
<evidence type="ECO:0000256" key="8">
    <source>
        <dbReference type="RuleBase" id="RU004453"/>
    </source>
</evidence>
<comment type="similarity">
    <text evidence="8">Belongs to the glycosyl hydrolase 18 family.</text>
</comment>
<name>A0A0C3C924_HEBCY</name>
<keyword evidence="6" id="KW-0624">Polysaccharide degradation</keyword>
<keyword evidence="4" id="KW-0119">Carbohydrate metabolism</keyword>
<dbReference type="Proteomes" id="UP000053424">
    <property type="component" value="Unassembled WGS sequence"/>
</dbReference>
<dbReference type="GO" id="GO:0005576">
    <property type="term" value="C:extracellular region"/>
    <property type="evidence" value="ECO:0007669"/>
    <property type="project" value="TreeGrafter"/>
</dbReference>
<dbReference type="PANTHER" id="PTHR11177:SF392">
    <property type="entry name" value="HAP41P"/>
    <property type="match status" value="1"/>
</dbReference>
<dbReference type="GO" id="GO:0008061">
    <property type="term" value="F:chitin binding"/>
    <property type="evidence" value="ECO:0007669"/>
    <property type="project" value="InterPro"/>
</dbReference>
<evidence type="ECO:0000259" key="10">
    <source>
        <dbReference type="PROSITE" id="PS51910"/>
    </source>
</evidence>
<feature type="chain" id="PRO_5002173044" evidence="9">
    <location>
        <begin position="27"/>
        <end position="471"/>
    </location>
</feature>
<dbReference type="GO" id="GO:0000272">
    <property type="term" value="P:polysaccharide catabolic process"/>
    <property type="evidence" value="ECO:0007669"/>
    <property type="project" value="UniProtKB-KW"/>
</dbReference>
<evidence type="ECO:0000256" key="1">
    <source>
        <dbReference type="ARBA" id="ARBA00000822"/>
    </source>
</evidence>
<keyword evidence="5 7" id="KW-0326">Glycosidase</keyword>